<feature type="transmembrane region" description="Helical" evidence="2">
    <location>
        <begin position="407"/>
        <end position="436"/>
    </location>
</feature>
<feature type="transmembrane region" description="Helical" evidence="2">
    <location>
        <begin position="370"/>
        <end position="387"/>
    </location>
</feature>
<organism evidence="3 4">
    <name type="scientific">Youngiibacter multivorans</name>
    <dbReference type="NCBI Taxonomy" id="937251"/>
    <lineage>
        <taxon>Bacteria</taxon>
        <taxon>Bacillati</taxon>
        <taxon>Bacillota</taxon>
        <taxon>Clostridia</taxon>
        <taxon>Eubacteriales</taxon>
        <taxon>Clostridiaceae</taxon>
        <taxon>Youngiibacter</taxon>
    </lineage>
</organism>
<feature type="transmembrane region" description="Helical" evidence="2">
    <location>
        <begin position="289"/>
        <end position="306"/>
    </location>
</feature>
<keyword evidence="1" id="KW-0620">Polyamine biosynthesis</keyword>
<feature type="transmembrane region" description="Helical" evidence="2">
    <location>
        <begin position="110"/>
        <end position="129"/>
    </location>
</feature>
<accession>A0ABS4G7R8</accession>
<reference evidence="3 4" key="1">
    <citation type="submission" date="2021-03" db="EMBL/GenBank/DDBJ databases">
        <title>Genomic Encyclopedia of Type Strains, Phase IV (KMG-IV): sequencing the most valuable type-strain genomes for metagenomic binning, comparative biology and taxonomic classification.</title>
        <authorList>
            <person name="Goeker M."/>
        </authorList>
    </citation>
    <scope>NUCLEOTIDE SEQUENCE [LARGE SCALE GENOMIC DNA]</scope>
    <source>
        <strain evidence="3 4">DSM 6139</strain>
    </source>
</reference>
<keyword evidence="2" id="KW-0812">Transmembrane</keyword>
<feature type="transmembrane region" description="Helical" evidence="2">
    <location>
        <begin position="12"/>
        <end position="29"/>
    </location>
</feature>
<dbReference type="PANTHER" id="PTHR43317">
    <property type="entry name" value="THERMOSPERMINE SYNTHASE ACAULIS5"/>
    <property type="match status" value="1"/>
</dbReference>
<name>A0ABS4G7R8_9CLOT</name>
<dbReference type="PANTHER" id="PTHR43317:SF1">
    <property type="entry name" value="THERMOSPERMINE SYNTHASE ACAULIS5"/>
    <property type="match status" value="1"/>
</dbReference>
<proteinExistence type="predicted"/>
<dbReference type="Gene3D" id="3.40.50.150">
    <property type="entry name" value="Vaccinia Virus protein VP39"/>
    <property type="match status" value="1"/>
</dbReference>
<keyword evidence="2" id="KW-0472">Membrane</keyword>
<keyword evidence="4" id="KW-1185">Reference proteome</keyword>
<evidence type="ECO:0000256" key="1">
    <source>
        <dbReference type="ARBA" id="ARBA00023115"/>
    </source>
</evidence>
<feature type="transmembrane region" description="Helical" evidence="2">
    <location>
        <begin position="345"/>
        <end position="364"/>
    </location>
</feature>
<feature type="transmembrane region" description="Helical" evidence="2">
    <location>
        <begin position="448"/>
        <end position="466"/>
    </location>
</feature>
<feature type="transmembrane region" description="Helical" evidence="2">
    <location>
        <begin position="181"/>
        <end position="199"/>
    </location>
</feature>
<dbReference type="SUPFAM" id="SSF53335">
    <property type="entry name" value="S-adenosyl-L-methionine-dependent methyltransferases"/>
    <property type="match status" value="1"/>
</dbReference>
<dbReference type="NCBIfam" id="NF037959">
    <property type="entry name" value="MFS_SpdSyn"/>
    <property type="match status" value="1"/>
</dbReference>
<feature type="transmembrane region" description="Helical" evidence="2">
    <location>
        <begin position="79"/>
        <end position="98"/>
    </location>
</feature>
<evidence type="ECO:0000313" key="3">
    <source>
        <dbReference type="EMBL" id="MBP1920613.1"/>
    </source>
</evidence>
<feature type="transmembrane region" description="Helical" evidence="2">
    <location>
        <begin position="262"/>
        <end position="282"/>
    </location>
</feature>
<dbReference type="InterPro" id="IPR029063">
    <property type="entry name" value="SAM-dependent_MTases_sf"/>
</dbReference>
<gene>
    <name evidence="3" type="ORF">J2Z34_003128</name>
</gene>
<evidence type="ECO:0008006" key="5">
    <source>
        <dbReference type="Google" id="ProtNLM"/>
    </source>
</evidence>
<keyword evidence="2" id="KW-1133">Transmembrane helix</keyword>
<feature type="transmembrane region" description="Helical" evidence="2">
    <location>
        <begin position="49"/>
        <end position="67"/>
    </location>
</feature>
<comment type="caution">
    <text evidence="3">The sequence shown here is derived from an EMBL/GenBank/DDBJ whole genome shotgun (WGS) entry which is preliminary data.</text>
</comment>
<feature type="transmembrane region" description="Helical" evidence="2">
    <location>
        <begin position="312"/>
        <end position="333"/>
    </location>
</feature>
<sequence length="732" mass="83962">MTFEEGALFKKLKFLFWVTIFLNSFLLFLVEPMFGRMILPIAGGSMSSWNVALMCFQVLLLGGYMYTHYLPKLIGFKTYMKVHMILLIFSAIFSFVFFKVRNFTVNTNSPSWDVIRILLSTIGIPFFAVSTSSTNFQKWYSLDQKESPYHLYSLSNSGNLIALIGYGLVVEVVFGLKNQMLLWNILYSIAVAIGVYIGINVYRSLDVSNFVEVSEQVEYGKKEPIGLNRKLYWLLLSFIPCSLMIATNSVLDNVINVNHIHYFWLLPLIIYLIAYIIAFSRIKLLDIQVYEKLAFWSTIVALMILFTKLNIYVYVVSLIALFFISLVCNLYVVKDIPHESNLTEFYMYISIGGALGGVFASIIAPLIFNNVYEFPITAAMFLFLIYFGHKKDLIDKLYIEPWECTLLFIAGLSIVILKGMSVISITLLLVLATLYLIRRLFTYSKTRFINLILLIVITSVFDYALLRNNEYMVRNFYGVKTIIKTDYTDKDDEKFELVNLVYGNTLHGSQFEKGSEYEFEALTYYDKEGSTVGRFFTSNNDNIDNVGVVGLGVGILSALSDETQSWKYFEIDPQVIEIAQNPSYFTMMEKHKHEVVLGDARITLEAEEDNSYDVLVLDAYSGDIIPASLLTKEAVELYMSKIKEDGILFFHTSNMQFDLRPVLSKVAETLQVDCYVDTEKSEGIVITSRSEWIMMTNNMQLVPDAWTEIESYPNFEIWTDDKYSISTVMKDN</sequence>
<dbReference type="RefSeq" id="WP_209460779.1">
    <property type="nucleotide sequence ID" value="NZ_JAGGKC010000034.1"/>
</dbReference>
<feature type="transmembrane region" description="Helical" evidence="2">
    <location>
        <begin position="149"/>
        <end position="169"/>
    </location>
</feature>
<feature type="transmembrane region" description="Helical" evidence="2">
    <location>
        <begin position="231"/>
        <end position="250"/>
    </location>
</feature>
<evidence type="ECO:0000256" key="2">
    <source>
        <dbReference type="SAM" id="Phobius"/>
    </source>
</evidence>
<dbReference type="EMBL" id="JAGGKC010000034">
    <property type="protein sequence ID" value="MBP1920613.1"/>
    <property type="molecule type" value="Genomic_DNA"/>
</dbReference>
<protein>
    <recommendedName>
        <fullName evidence="5">Spermidine synthase</fullName>
    </recommendedName>
</protein>
<dbReference type="Proteomes" id="UP001519271">
    <property type="component" value="Unassembled WGS sequence"/>
</dbReference>
<evidence type="ECO:0000313" key="4">
    <source>
        <dbReference type="Proteomes" id="UP001519271"/>
    </source>
</evidence>